<dbReference type="SUPFAM" id="SSF51419">
    <property type="entry name" value="PLP-binding barrel"/>
    <property type="match status" value="1"/>
</dbReference>
<dbReference type="InterPro" id="IPR020622">
    <property type="entry name" value="Ala_racemase_pyridoxalP-BS"/>
</dbReference>
<feature type="domain" description="Alanine racemase C-terminal" evidence="11">
    <location>
        <begin position="240"/>
        <end position="368"/>
    </location>
</feature>
<dbReference type="NCBIfam" id="TIGR00492">
    <property type="entry name" value="alr"/>
    <property type="match status" value="1"/>
</dbReference>
<reference evidence="12 13" key="1">
    <citation type="submission" date="2017-09" db="EMBL/GenBank/DDBJ databases">
        <authorList>
            <person name="Ehlers B."/>
            <person name="Leendertz F.H."/>
        </authorList>
    </citation>
    <scope>NUCLEOTIDE SEQUENCE [LARGE SCALE GENOMIC DNA]</scope>
    <source>
        <strain evidence="12 13">CGMCC 4.6857</strain>
    </source>
</reference>
<feature type="binding site" evidence="7 9">
    <location>
        <position position="131"/>
    </location>
    <ligand>
        <name>substrate</name>
    </ligand>
</feature>
<feature type="binding site" evidence="7 9">
    <location>
        <position position="309"/>
    </location>
    <ligand>
        <name>substrate</name>
    </ligand>
</feature>
<comment type="pathway">
    <text evidence="7">Amino-acid biosynthesis; D-alanine biosynthesis; D-alanine from L-alanine: step 1/1.</text>
</comment>
<evidence type="ECO:0000256" key="6">
    <source>
        <dbReference type="ARBA" id="ARBA00072221"/>
    </source>
</evidence>
<dbReference type="SUPFAM" id="SSF50621">
    <property type="entry name" value="Alanine racemase C-terminal domain-like"/>
    <property type="match status" value="1"/>
</dbReference>
<evidence type="ECO:0000256" key="3">
    <source>
        <dbReference type="ARBA" id="ARBA00013089"/>
    </source>
</evidence>
<evidence type="ECO:0000313" key="13">
    <source>
        <dbReference type="Proteomes" id="UP000219612"/>
    </source>
</evidence>
<evidence type="ECO:0000313" key="12">
    <source>
        <dbReference type="EMBL" id="SNY51858.1"/>
    </source>
</evidence>
<dbReference type="InterPro" id="IPR000821">
    <property type="entry name" value="Ala_racemase"/>
</dbReference>
<dbReference type="EMBL" id="OBDY01000012">
    <property type="protein sequence ID" value="SNY51858.1"/>
    <property type="molecule type" value="Genomic_DNA"/>
</dbReference>
<dbReference type="Gene3D" id="2.40.37.10">
    <property type="entry name" value="Lyase, Ornithine Decarboxylase, Chain A, domain 1"/>
    <property type="match status" value="1"/>
</dbReference>
<dbReference type="FunFam" id="3.20.20.10:FF:000002">
    <property type="entry name" value="Alanine racemase"/>
    <property type="match status" value="1"/>
</dbReference>
<evidence type="ECO:0000256" key="2">
    <source>
        <dbReference type="ARBA" id="ARBA00001933"/>
    </source>
</evidence>
<organism evidence="12 13">
    <name type="scientific">Paractinoplanes atraurantiacus</name>
    <dbReference type="NCBI Taxonomy" id="1036182"/>
    <lineage>
        <taxon>Bacteria</taxon>
        <taxon>Bacillati</taxon>
        <taxon>Actinomycetota</taxon>
        <taxon>Actinomycetes</taxon>
        <taxon>Micromonosporales</taxon>
        <taxon>Micromonosporaceae</taxon>
        <taxon>Paractinoplanes</taxon>
    </lineage>
</organism>
<dbReference type="HAMAP" id="MF_01201">
    <property type="entry name" value="Ala_racemase"/>
    <property type="match status" value="1"/>
</dbReference>
<comment type="function">
    <text evidence="7">Catalyzes the interconversion of L-alanine and D-alanine. May also act on other amino acids.</text>
</comment>
<dbReference type="InterPro" id="IPR001608">
    <property type="entry name" value="Ala_racemase_N"/>
</dbReference>
<dbReference type="EC" id="5.1.1.1" evidence="3 7"/>
<dbReference type="Pfam" id="PF01168">
    <property type="entry name" value="Ala_racemase_N"/>
    <property type="match status" value="1"/>
</dbReference>
<keyword evidence="5 7" id="KW-0413">Isomerase</keyword>
<dbReference type="OrthoDB" id="9813814at2"/>
<feature type="active site" description="Proton acceptor; specific for D-alanine" evidence="7">
    <location>
        <position position="33"/>
    </location>
</feature>
<evidence type="ECO:0000256" key="1">
    <source>
        <dbReference type="ARBA" id="ARBA00000316"/>
    </source>
</evidence>
<evidence type="ECO:0000256" key="4">
    <source>
        <dbReference type="ARBA" id="ARBA00022898"/>
    </source>
</evidence>
<dbReference type="InterPro" id="IPR009006">
    <property type="entry name" value="Ala_racemase/Decarboxylase_C"/>
</dbReference>
<dbReference type="CDD" id="cd00430">
    <property type="entry name" value="PLPDE_III_AR"/>
    <property type="match status" value="1"/>
</dbReference>
<dbReference type="AlphaFoldDB" id="A0A285IV63"/>
<name>A0A285IV63_9ACTN</name>
<dbReference type="PANTHER" id="PTHR30511">
    <property type="entry name" value="ALANINE RACEMASE"/>
    <property type="match status" value="1"/>
</dbReference>
<dbReference type="Pfam" id="PF00842">
    <property type="entry name" value="Ala_racemase_C"/>
    <property type="match status" value="1"/>
</dbReference>
<feature type="region of interest" description="Disordered" evidence="10">
    <location>
        <begin position="364"/>
        <end position="392"/>
    </location>
</feature>
<dbReference type="FunFam" id="2.40.37.10:FF:000015">
    <property type="entry name" value="Alanine racemase"/>
    <property type="match status" value="1"/>
</dbReference>
<dbReference type="GO" id="GO:0030170">
    <property type="term" value="F:pyridoxal phosphate binding"/>
    <property type="evidence" value="ECO:0007669"/>
    <property type="project" value="UniProtKB-UniRule"/>
</dbReference>
<feature type="modified residue" description="N6-(pyridoxal phosphate)lysine" evidence="7 8">
    <location>
        <position position="33"/>
    </location>
</feature>
<dbReference type="RefSeq" id="WP_097322727.1">
    <property type="nucleotide sequence ID" value="NZ_OBDY01000012.1"/>
</dbReference>
<dbReference type="GO" id="GO:0009252">
    <property type="term" value="P:peptidoglycan biosynthetic process"/>
    <property type="evidence" value="ECO:0007669"/>
    <property type="project" value="TreeGrafter"/>
</dbReference>
<comment type="cofactor">
    <cofactor evidence="2 7 8">
        <name>pyridoxal 5'-phosphate</name>
        <dbReference type="ChEBI" id="CHEBI:597326"/>
    </cofactor>
</comment>
<evidence type="ECO:0000256" key="8">
    <source>
        <dbReference type="PIRSR" id="PIRSR600821-50"/>
    </source>
</evidence>
<comment type="similarity">
    <text evidence="7">Belongs to the alanine racemase family.</text>
</comment>
<feature type="active site" description="Proton acceptor; specific for L-alanine" evidence="7">
    <location>
        <position position="261"/>
    </location>
</feature>
<evidence type="ECO:0000256" key="10">
    <source>
        <dbReference type="SAM" id="MobiDB-lite"/>
    </source>
</evidence>
<dbReference type="UniPathway" id="UPA00042">
    <property type="reaction ID" value="UER00497"/>
</dbReference>
<protein>
    <recommendedName>
        <fullName evidence="6 7">Alanine racemase</fullName>
        <ecNumber evidence="3 7">5.1.1.1</ecNumber>
    </recommendedName>
</protein>
<comment type="catalytic activity">
    <reaction evidence="1 7">
        <text>L-alanine = D-alanine</text>
        <dbReference type="Rhea" id="RHEA:20249"/>
        <dbReference type="ChEBI" id="CHEBI:57416"/>
        <dbReference type="ChEBI" id="CHEBI:57972"/>
        <dbReference type="EC" id="5.1.1.1"/>
    </reaction>
</comment>
<dbReference type="GO" id="GO:0005829">
    <property type="term" value="C:cytosol"/>
    <property type="evidence" value="ECO:0007669"/>
    <property type="project" value="TreeGrafter"/>
</dbReference>
<dbReference type="PRINTS" id="PR00992">
    <property type="entry name" value="ALARACEMASE"/>
</dbReference>
<dbReference type="PROSITE" id="PS00395">
    <property type="entry name" value="ALANINE_RACEMASE"/>
    <property type="match status" value="1"/>
</dbReference>
<gene>
    <name evidence="12" type="ORF">SAMN05421748_112122</name>
</gene>
<dbReference type="InterPro" id="IPR029066">
    <property type="entry name" value="PLP-binding_barrel"/>
</dbReference>
<dbReference type="SMART" id="SM01005">
    <property type="entry name" value="Ala_racemase_C"/>
    <property type="match status" value="1"/>
</dbReference>
<dbReference type="Proteomes" id="UP000219612">
    <property type="component" value="Unassembled WGS sequence"/>
</dbReference>
<feature type="compositionally biased region" description="Basic and acidic residues" evidence="10">
    <location>
        <begin position="374"/>
        <end position="392"/>
    </location>
</feature>
<dbReference type="Gene3D" id="3.20.20.10">
    <property type="entry name" value="Alanine racemase"/>
    <property type="match status" value="1"/>
</dbReference>
<dbReference type="PANTHER" id="PTHR30511:SF0">
    <property type="entry name" value="ALANINE RACEMASE, CATABOLIC-RELATED"/>
    <property type="match status" value="1"/>
</dbReference>
<dbReference type="GO" id="GO:0008784">
    <property type="term" value="F:alanine racemase activity"/>
    <property type="evidence" value="ECO:0007669"/>
    <property type="project" value="UniProtKB-UniRule"/>
</dbReference>
<proteinExistence type="inferred from homology"/>
<keyword evidence="13" id="KW-1185">Reference proteome</keyword>
<dbReference type="InterPro" id="IPR011079">
    <property type="entry name" value="Ala_racemase_C"/>
</dbReference>
<evidence type="ECO:0000256" key="5">
    <source>
        <dbReference type="ARBA" id="ARBA00023235"/>
    </source>
</evidence>
<evidence type="ECO:0000259" key="11">
    <source>
        <dbReference type="SMART" id="SM01005"/>
    </source>
</evidence>
<keyword evidence="4 7" id="KW-0663">Pyridoxal phosphate</keyword>
<accession>A0A285IV63</accession>
<evidence type="ECO:0000256" key="7">
    <source>
        <dbReference type="HAMAP-Rule" id="MF_01201"/>
    </source>
</evidence>
<dbReference type="GO" id="GO:0030632">
    <property type="term" value="P:D-alanine biosynthetic process"/>
    <property type="evidence" value="ECO:0007669"/>
    <property type="project" value="UniProtKB-UniRule"/>
</dbReference>
<evidence type="ECO:0000256" key="9">
    <source>
        <dbReference type="PIRSR" id="PIRSR600821-52"/>
    </source>
</evidence>
<sequence length="392" mass="41524">MWQAEVRVDLDAIRDNVALLRARTTAEVMAVVKADGYGHGMVPAARAALAGGATWLGVVTLEEGLELRRAGIDAPVLSWLHSPGMPLHEGVAADIDLSAGSLELLAELVTAARRAERPARVHLKIDTGLSRGGATPAEWPALLEAAAKAQADGDIDVVGIWSHFVYADEPGHETIDHQLAVFAEGLATAERFGITPRYRHIANSAATLTRPDTHYDMVRPGIAVYGLSPIAGETFGLRPAMTARARVALTKRVPAGQGVSYGHTYYTERETTLALVPLGYADGVPRHASNAGPVQLGGKRRTIAGRVCMDQIVLDIGDDPVEPGEVATLFGPGDDGGPTADDWAEVVGTINYEIVTRFGSARVPRVYDGSTGEPRVHDGSMREPRVDDGGAS</sequence>